<dbReference type="InterPro" id="IPR002843">
    <property type="entry name" value="ATPase_V0-cplx_csu/dsu"/>
</dbReference>
<reference evidence="7" key="2">
    <citation type="submission" date="2020-09" db="EMBL/GenBank/DDBJ databases">
        <authorList>
            <person name="Sun Q."/>
            <person name="Ohkuma M."/>
        </authorList>
    </citation>
    <scope>NUCLEOTIDE SEQUENCE</scope>
    <source>
        <strain evidence="7">JCM 19596</strain>
    </source>
</reference>
<evidence type="ECO:0000256" key="1">
    <source>
        <dbReference type="ARBA" id="ARBA00006709"/>
    </source>
</evidence>
<comment type="function">
    <text evidence="6">Component of the A-type ATP synthase that produces ATP from ADP in the presence of a proton gradient across the membrane.</text>
</comment>
<evidence type="ECO:0000313" key="8">
    <source>
        <dbReference type="Proteomes" id="UP000607197"/>
    </source>
</evidence>
<dbReference type="InterPro" id="IPR014272">
    <property type="entry name" value="ATPase_V0-cplx_csu"/>
</dbReference>
<evidence type="ECO:0000256" key="6">
    <source>
        <dbReference type="HAMAP-Rule" id="MF_00314"/>
    </source>
</evidence>
<sequence length="353" mass="39452">MTTIGRDASNYAYVNARVRSRWAALLDEEDYRTLMRMGPAEIARFLEESEYQTEIDELASRHTGVDLVEYALNRNLAKHCEDLLSWAEGRMDDLLTRYLRKFDAWNVKTALRGVYSETDAATIETDFIRAGELDERTLAQLGEVNDVGEAVDVLADTIFGEPLAAAYGDFEESGSLVPLENATDRAFYEHLLKGLGAATDSGTREFVKFLQAEIDFRNVRNAFRLARSGADLDPAEYYIEGGRLFSASELNSLVGQRDELITRLRDSSYGDELDAALEEIEVEGGSLIAFEHALDAALLSYSDHLSHIFPLSVCPALAYVLAKEREVDNIRAIARGREVGLSEEEIEEELVIL</sequence>
<comment type="subunit">
    <text evidence="6">Has multiple subunits with at least A(3), B(3), C, D, E, F, H, I and proteolipid K(x).</text>
</comment>
<dbReference type="NCBIfam" id="NF002265">
    <property type="entry name" value="PRK01198.1-1"/>
    <property type="match status" value="1"/>
</dbReference>
<proteinExistence type="inferred from homology"/>
<comment type="similarity">
    <text evidence="1 6">Belongs to the V-ATPase V0D/AC39 subunit family.</text>
</comment>
<dbReference type="GO" id="GO:0042777">
    <property type="term" value="P:proton motive force-driven plasma membrane ATP synthesis"/>
    <property type="evidence" value="ECO:0007669"/>
    <property type="project" value="UniProtKB-UniRule"/>
</dbReference>
<dbReference type="Proteomes" id="UP000607197">
    <property type="component" value="Unassembled WGS sequence"/>
</dbReference>
<keyword evidence="3 6" id="KW-0375">Hydrogen ion transport</keyword>
<reference evidence="7" key="1">
    <citation type="journal article" date="2014" name="Int. J. Syst. Evol. Microbiol.">
        <title>Complete genome sequence of Corynebacterium casei LMG S-19264T (=DSM 44701T), isolated from a smear-ripened cheese.</title>
        <authorList>
            <consortium name="US DOE Joint Genome Institute (JGI-PGF)"/>
            <person name="Walter F."/>
            <person name="Albersmeier A."/>
            <person name="Kalinowski J."/>
            <person name="Ruckert C."/>
        </authorList>
    </citation>
    <scope>NUCLEOTIDE SEQUENCE</scope>
    <source>
        <strain evidence="7">JCM 19596</strain>
    </source>
</reference>
<dbReference type="Pfam" id="PF01992">
    <property type="entry name" value="vATP-synt_AC39"/>
    <property type="match status" value="1"/>
</dbReference>
<keyword evidence="2 6" id="KW-0813">Transport</keyword>
<evidence type="ECO:0000256" key="5">
    <source>
        <dbReference type="ARBA" id="ARBA00023310"/>
    </source>
</evidence>
<evidence type="ECO:0000256" key="3">
    <source>
        <dbReference type="ARBA" id="ARBA00022781"/>
    </source>
</evidence>
<comment type="subcellular location">
    <subcellularLocation>
        <location evidence="6">Cell membrane</location>
        <topology evidence="6">Peripheral membrane protein</topology>
    </subcellularLocation>
</comment>
<dbReference type="Gene3D" id="1.10.132.50">
    <property type="entry name" value="ATP synthase (C/AC39) subunit, domain 3"/>
    <property type="match status" value="1"/>
</dbReference>
<name>A0A830EZY7_9EURY</name>
<accession>A0A830EZY7</accession>
<evidence type="ECO:0000256" key="4">
    <source>
        <dbReference type="ARBA" id="ARBA00023065"/>
    </source>
</evidence>
<gene>
    <name evidence="6" type="primary">atpC</name>
    <name evidence="7" type="ORF">GCM10009039_04090</name>
</gene>
<dbReference type="GO" id="GO:0033179">
    <property type="term" value="C:proton-transporting V-type ATPase, V0 domain"/>
    <property type="evidence" value="ECO:0007669"/>
    <property type="project" value="InterPro"/>
</dbReference>
<dbReference type="GO" id="GO:0005886">
    <property type="term" value="C:plasma membrane"/>
    <property type="evidence" value="ECO:0007669"/>
    <property type="project" value="UniProtKB-SubCell"/>
</dbReference>
<dbReference type="PANTHER" id="PTHR38682:SF1">
    <property type="entry name" value="V-TYPE ATP SYNTHASE SUBUNIT C"/>
    <property type="match status" value="1"/>
</dbReference>
<dbReference type="InterPro" id="IPR035067">
    <property type="entry name" value="V-type_ATPase_csu/dsu"/>
</dbReference>
<dbReference type="GO" id="GO:0005524">
    <property type="term" value="F:ATP binding"/>
    <property type="evidence" value="ECO:0007669"/>
    <property type="project" value="UniProtKB-UniRule"/>
</dbReference>
<keyword evidence="8" id="KW-1185">Reference proteome</keyword>
<evidence type="ECO:0000256" key="2">
    <source>
        <dbReference type="ARBA" id="ARBA00022448"/>
    </source>
</evidence>
<dbReference type="InterPro" id="IPR044911">
    <property type="entry name" value="V-type_ATPase_csu/dsu_dom_3"/>
</dbReference>
<dbReference type="HAMAP" id="MF_00314">
    <property type="entry name" value="ATP_synth_C_arch"/>
    <property type="match status" value="1"/>
</dbReference>
<dbReference type="EMBL" id="BMPG01000001">
    <property type="protein sequence ID" value="GGL49091.1"/>
    <property type="molecule type" value="Genomic_DNA"/>
</dbReference>
<keyword evidence="6" id="KW-0472">Membrane</keyword>
<keyword evidence="5 6" id="KW-0066">ATP synthesis</keyword>
<dbReference type="InterPro" id="IPR050873">
    <property type="entry name" value="V-ATPase_V0D/AC39_subunit"/>
</dbReference>
<keyword evidence="4 6" id="KW-0406">Ion transport</keyword>
<organism evidence="7 8">
    <name type="scientific">Halocalculus aciditolerans</name>
    <dbReference type="NCBI Taxonomy" id="1383812"/>
    <lineage>
        <taxon>Archaea</taxon>
        <taxon>Methanobacteriati</taxon>
        <taxon>Methanobacteriota</taxon>
        <taxon>Stenosarchaea group</taxon>
        <taxon>Halobacteria</taxon>
        <taxon>Halobacteriales</taxon>
        <taxon>Halobacteriaceae</taxon>
        <taxon>Halocalculus</taxon>
    </lineage>
</organism>
<dbReference type="NCBIfam" id="TIGR02923">
    <property type="entry name" value="AhaC"/>
    <property type="match status" value="1"/>
</dbReference>
<dbReference type="InterPro" id="IPR036079">
    <property type="entry name" value="ATPase_csu/dsu_sf"/>
</dbReference>
<dbReference type="PANTHER" id="PTHR38682">
    <property type="entry name" value="V-TYPE ATP SYNTHASE SUBUNIT C"/>
    <property type="match status" value="1"/>
</dbReference>
<dbReference type="GO" id="GO:0046961">
    <property type="term" value="F:proton-transporting ATPase activity, rotational mechanism"/>
    <property type="evidence" value="ECO:0007669"/>
    <property type="project" value="InterPro"/>
</dbReference>
<dbReference type="AlphaFoldDB" id="A0A830EZY7"/>
<keyword evidence="6" id="KW-1003">Cell membrane</keyword>
<dbReference type="SUPFAM" id="SSF103486">
    <property type="entry name" value="V-type ATP synthase subunit C"/>
    <property type="match status" value="1"/>
</dbReference>
<dbReference type="GO" id="GO:0046933">
    <property type="term" value="F:proton-transporting ATP synthase activity, rotational mechanism"/>
    <property type="evidence" value="ECO:0007669"/>
    <property type="project" value="UniProtKB-UniRule"/>
</dbReference>
<evidence type="ECO:0000313" key="7">
    <source>
        <dbReference type="EMBL" id="GGL49091.1"/>
    </source>
</evidence>
<dbReference type="Gene3D" id="1.20.1690.10">
    <property type="entry name" value="V-type ATP synthase subunit C domain"/>
    <property type="match status" value="2"/>
</dbReference>
<protein>
    <recommendedName>
        <fullName evidence="6">A-type ATP synthase subunit C</fullName>
    </recommendedName>
</protein>
<comment type="caution">
    <text evidence="7">The sequence shown here is derived from an EMBL/GenBank/DDBJ whole genome shotgun (WGS) entry which is preliminary data.</text>
</comment>